<keyword evidence="3" id="KW-0449">Lipoprotein</keyword>
<dbReference type="EMBL" id="JAEEFW010000010">
    <property type="protein sequence ID" value="MBU4636625.1"/>
    <property type="molecule type" value="Genomic_DNA"/>
</dbReference>
<protein>
    <submittedName>
        <fullName evidence="3">Type VI secretion-associated lipoprotein TagQ</fullName>
    </submittedName>
</protein>
<gene>
    <name evidence="3" type="ORF">I8747_27810</name>
</gene>
<dbReference type="NCBIfam" id="NF041250">
    <property type="entry name" value="VI_TagQ"/>
    <property type="match status" value="1"/>
</dbReference>
<feature type="compositionally biased region" description="Polar residues" evidence="1">
    <location>
        <begin position="248"/>
        <end position="259"/>
    </location>
</feature>
<evidence type="ECO:0000259" key="2">
    <source>
        <dbReference type="Pfam" id="PF13441"/>
    </source>
</evidence>
<sequence>MDTSLKNCASILARTLPLPTAVCCALLLGGCAGFGSPSSKVAAQTKVEYYPQCYEPVSQLRSSDKSMTQSVATGAVAGGLLGGLTGALVGNSSDAGRNALIGAAAGALVGGATGYYSERQKQISDDRARIASYASDIDHSTGEIDRSISYTRTAQNCYQREFTSLLNARKTKKISDSEGRLRLAEIVSGLKETNALMAAADGRAGESIDVYTQAYEKDLQTVGVQRQDVAQVAAVKPPAATDKKASTNKKANVKPTTKKNVPKEAVTTERTLQQATAKREEGQKIAARGQTMVNDVCSNPDMGDWAPPACSKA</sequence>
<accession>A0AAJ0ZPH5</accession>
<comment type="caution">
    <text evidence="3">The sequence shown here is derived from an EMBL/GenBank/DDBJ whole genome shotgun (WGS) entry which is preliminary data.</text>
</comment>
<dbReference type="AlphaFoldDB" id="A0AAJ0ZPH5"/>
<evidence type="ECO:0000256" key="1">
    <source>
        <dbReference type="SAM" id="MobiDB-lite"/>
    </source>
</evidence>
<dbReference type="Pfam" id="PF13441">
    <property type="entry name" value="Gly-zipper_YMGG"/>
    <property type="match status" value="1"/>
</dbReference>
<feature type="region of interest" description="Disordered" evidence="1">
    <location>
        <begin position="236"/>
        <end position="313"/>
    </location>
</feature>
<organism evidence="3 4">
    <name type="scientific">Pseudomonas chlororaphis subsp. aurantiaca</name>
    <dbReference type="NCBI Taxonomy" id="86192"/>
    <lineage>
        <taxon>Bacteria</taxon>
        <taxon>Pseudomonadati</taxon>
        <taxon>Pseudomonadota</taxon>
        <taxon>Gammaproteobacteria</taxon>
        <taxon>Pseudomonadales</taxon>
        <taxon>Pseudomonadaceae</taxon>
        <taxon>Pseudomonas</taxon>
    </lineage>
</organism>
<dbReference type="PROSITE" id="PS51257">
    <property type="entry name" value="PROKAR_LIPOPROTEIN"/>
    <property type="match status" value="1"/>
</dbReference>
<feature type="domain" description="YMGG-like Gly-zipper" evidence="2">
    <location>
        <begin position="72"/>
        <end position="116"/>
    </location>
</feature>
<reference evidence="3" key="1">
    <citation type="submission" date="2020-12" db="EMBL/GenBank/DDBJ databases">
        <title>Generalized mutagenesis with transposon Tn5. A laboratory procedure for the identification of genes responsible for a bacterial phenotype and its regulation, illustrated with phenazine production in Pseudomonas chlororaphis.</title>
        <authorList>
            <person name="Muzio F."/>
            <person name="Sobrero P."/>
            <person name="Agaras B."/>
            <person name="Valverde C."/>
        </authorList>
    </citation>
    <scope>NUCLEOTIDE SEQUENCE</scope>
    <source>
        <strain evidence="3">SMMP3</strain>
    </source>
</reference>
<name>A0AAJ0ZPH5_9PSED</name>
<dbReference type="InterPro" id="IPR027367">
    <property type="entry name" value="Gly-zipper_YMGG"/>
</dbReference>
<dbReference type="Proteomes" id="UP000787568">
    <property type="component" value="Unassembled WGS sequence"/>
</dbReference>
<evidence type="ECO:0000313" key="4">
    <source>
        <dbReference type="Proteomes" id="UP000787568"/>
    </source>
</evidence>
<dbReference type="RefSeq" id="WP_038583615.1">
    <property type="nucleotide sequence ID" value="NZ_CP009290.1"/>
</dbReference>
<proteinExistence type="predicted"/>
<evidence type="ECO:0000313" key="3">
    <source>
        <dbReference type="EMBL" id="MBU4636625.1"/>
    </source>
</evidence>
<dbReference type="KEGG" id="pcp:JM49_12910"/>